<protein>
    <submittedName>
        <fullName evidence="7">Globin-coupled sensor protein</fullName>
    </submittedName>
</protein>
<dbReference type="SUPFAM" id="SSF58104">
    <property type="entry name" value="Methyl-accepting chemotaxis protein (MCP) signaling domain"/>
    <property type="match status" value="1"/>
</dbReference>
<evidence type="ECO:0000259" key="6">
    <source>
        <dbReference type="PROSITE" id="PS50111"/>
    </source>
</evidence>
<evidence type="ECO:0000313" key="8">
    <source>
        <dbReference type="Proteomes" id="UP001595660"/>
    </source>
</evidence>
<evidence type="ECO:0000256" key="3">
    <source>
        <dbReference type="PROSITE-ProRule" id="PRU00284"/>
    </source>
</evidence>
<evidence type="ECO:0000256" key="1">
    <source>
        <dbReference type="ARBA" id="ARBA00023224"/>
    </source>
</evidence>
<evidence type="ECO:0000256" key="2">
    <source>
        <dbReference type="ARBA" id="ARBA00029447"/>
    </source>
</evidence>
<dbReference type="Pfam" id="PF11563">
    <property type="entry name" value="Protoglobin"/>
    <property type="match status" value="1"/>
</dbReference>
<proteinExistence type="inferred from homology"/>
<dbReference type="Gene3D" id="1.10.287.950">
    <property type="entry name" value="Methyl-accepting chemotaxis protein"/>
    <property type="match status" value="1"/>
</dbReference>
<feature type="region of interest" description="Disordered" evidence="5">
    <location>
        <begin position="465"/>
        <end position="489"/>
    </location>
</feature>
<dbReference type="InterPro" id="IPR009050">
    <property type="entry name" value="Globin-like_sf"/>
</dbReference>
<dbReference type="SMART" id="SM00283">
    <property type="entry name" value="MA"/>
    <property type="match status" value="1"/>
</dbReference>
<dbReference type="CDD" id="cd11386">
    <property type="entry name" value="MCP_signal"/>
    <property type="match status" value="1"/>
</dbReference>
<evidence type="ECO:0000313" key="7">
    <source>
        <dbReference type="EMBL" id="MFC3476929.1"/>
    </source>
</evidence>
<dbReference type="InterPro" id="IPR012292">
    <property type="entry name" value="Globin/Proto"/>
</dbReference>
<feature type="compositionally biased region" description="Basic and acidic residues" evidence="5">
    <location>
        <begin position="470"/>
        <end position="489"/>
    </location>
</feature>
<keyword evidence="1 3" id="KW-0807">Transducer</keyword>
<dbReference type="CDD" id="cd01068">
    <property type="entry name" value="globin_sensor"/>
    <property type="match status" value="1"/>
</dbReference>
<dbReference type="PANTHER" id="PTHR32089:SF112">
    <property type="entry name" value="LYSOZYME-LIKE PROTEIN-RELATED"/>
    <property type="match status" value="1"/>
</dbReference>
<name>A0ABD5NCY8_9EURY</name>
<dbReference type="InterPro" id="IPR044398">
    <property type="entry name" value="Globin-sensor_dom"/>
</dbReference>
<dbReference type="SUPFAM" id="SSF46458">
    <property type="entry name" value="Globin-like"/>
    <property type="match status" value="1"/>
</dbReference>
<organism evidence="7 8">
    <name type="scientific">Halobacterium litoreum</name>
    <dbReference type="NCBI Taxonomy" id="2039234"/>
    <lineage>
        <taxon>Archaea</taxon>
        <taxon>Methanobacteriati</taxon>
        <taxon>Methanobacteriota</taxon>
        <taxon>Stenosarchaea group</taxon>
        <taxon>Halobacteria</taxon>
        <taxon>Halobacteriales</taxon>
        <taxon>Halobacteriaceae</taxon>
        <taxon>Halobacterium</taxon>
    </lineage>
</organism>
<dbReference type="PROSITE" id="PS50111">
    <property type="entry name" value="CHEMOTAXIS_TRANSDUC_2"/>
    <property type="match status" value="1"/>
</dbReference>
<feature type="domain" description="Methyl-accepting transducer" evidence="6">
    <location>
        <begin position="218"/>
        <end position="454"/>
    </location>
</feature>
<dbReference type="GeneID" id="69117151"/>
<sequence>MAADDAPQVDEEVRRGVDGNRLADRIGLDAEEIAWRKEFTGLDAGDADALADESALFDSVADDLVADFYDHLQGHERTLDIFGRSTKTVDQLKRTQTEYLRDLGRGEYDREYVEQRARIGKIHDVLDLGPEVYLGAYTKYYEGLLDAVAEDVTEDRGAEAEAAVSELAERFLPMLKLLTFDQQVAMDTYIDSYAQRLQAEVDRRQELAGAVAEDVEEPLSSLVETSEDVAAQTDEMQSLTDAQVDRMSDVAREISSVSASVEEVAATADDVRETSEDAEEMARRGESAADDALEVMDDIDDATDGVTDDVERLQERAADVEDVTGVIDDIAEQTNLLALNASIEAARAGEAGDGFAVVAEEVKALAEESREQSTRVEEMVERMQADTEETVEQLDEMNARIAEGVERVEEAMETLRDITDAVEAAATGVQEVSAATDEQATSTEEVAEMVDDVDRRTGEIADALDDVAEATERQRRTVEEVRENVERLT</sequence>
<dbReference type="Pfam" id="PF00015">
    <property type="entry name" value="MCPsignal"/>
    <property type="match status" value="1"/>
</dbReference>
<dbReference type="PRINTS" id="PR00260">
    <property type="entry name" value="CHEMTRNSDUCR"/>
</dbReference>
<reference evidence="7 8" key="1">
    <citation type="journal article" date="2019" name="Int. J. Syst. Evol. Microbiol.">
        <title>The Global Catalogue of Microorganisms (GCM) 10K type strain sequencing project: providing services to taxonomists for standard genome sequencing and annotation.</title>
        <authorList>
            <consortium name="The Broad Institute Genomics Platform"/>
            <consortium name="The Broad Institute Genome Sequencing Center for Infectious Disease"/>
            <person name="Wu L."/>
            <person name="Ma J."/>
        </authorList>
    </citation>
    <scope>NUCLEOTIDE SEQUENCE [LARGE SCALE GENOMIC DNA]</scope>
    <source>
        <strain evidence="7 8">CGMCC 1.12562</strain>
    </source>
</reference>
<comment type="similarity">
    <text evidence="2">Belongs to the methyl-accepting chemotaxis (MCP) protein family.</text>
</comment>
<gene>
    <name evidence="7" type="ORF">ACFOKC_04245</name>
</gene>
<dbReference type="GO" id="GO:0007165">
    <property type="term" value="P:signal transduction"/>
    <property type="evidence" value="ECO:0007669"/>
    <property type="project" value="UniProtKB-KW"/>
</dbReference>
<dbReference type="Gene3D" id="1.10.490.10">
    <property type="entry name" value="Globins"/>
    <property type="match status" value="1"/>
</dbReference>
<evidence type="ECO:0000256" key="4">
    <source>
        <dbReference type="SAM" id="Coils"/>
    </source>
</evidence>
<dbReference type="Proteomes" id="UP001595660">
    <property type="component" value="Unassembled WGS sequence"/>
</dbReference>
<dbReference type="AlphaFoldDB" id="A0ABD5NCY8"/>
<dbReference type="InterPro" id="IPR004090">
    <property type="entry name" value="Chemotax_Me-accpt_rcpt"/>
</dbReference>
<keyword evidence="8" id="KW-1185">Reference proteome</keyword>
<feature type="coiled-coil region" evidence="4">
    <location>
        <begin position="366"/>
        <end position="425"/>
    </location>
</feature>
<dbReference type="RefSeq" id="WP_232571934.1">
    <property type="nucleotide sequence ID" value="NZ_CP089466.1"/>
</dbReference>
<dbReference type="InterPro" id="IPR004089">
    <property type="entry name" value="MCPsignal_dom"/>
</dbReference>
<keyword evidence="4" id="KW-0175">Coiled coil</keyword>
<dbReference type="PANTHER" id="PTHR32089">
    <property type="entry name" value="METHYL-ACCEPTING CHEMOTAXIS PROTEIN MCPB"/>
    <property type="match status" value="1"/>
</dbReference>
<accession>A0ABD5NCY8</accession>
<dbReference type="InterPro" id="IPR039379">
    <property type="entry name" value="Protoglobin_sensor_dom"/>
</dbReference>
<comment type="caution">
    <text evidence="7">The sequence shown here is derived from an EMBL/GenBank/DDBJ whole genome shotgun (WGS) entry which is preliminary data.</text>
</comment>
<dbReference type="EMBL" id="JBHRWN010000002">
    <property type="protein sequence ID" value="MFC3476929.1"/>
    <property type="molecule type" value="Genomic_DNA"/>
</dbReference>
<evidence type="ECO:0000256" key="5">
    <source>
        <dbReference type="SAM" id="MobiDB-lite"/>
    </source>
</evidence>